<dbReference type="InterPro" id="IPR018060">
    <property type="entry name" value="HTH_AraC"/>
</dbReference>
<dbReference type="SUPFAM" id="SSF46689">
    <property type="entry name" value="Homeodomain-like"/>
    <property type="match status" value="1"/>
</dbReference>
<dbReference type="SMART" id="SM00342">
    <property type="entry name" value="HTH_ARAC"/>
    <property type="match status" value="1"/>
</dbReference>
<evidence type="ECO:0000259" key="4">
    <source>
        <dbReference type="PROSITE" id="PS01124"/>
    </source>
</evidence>
<keyword evidence="1" id="KW-0805">Transcription regulation</keyword>
<dbReference type="Proteomes" id="UP000284379">
    <property type="component" value="Unassembled WGS sequence"/>
</dbReference>
<dbReference type="EMBL" id="QSGO01000027">
    <property type="protein sequence ID" value="RHB30385.1"/>
    <property type="molecule type" value="Genomic_DNA"/>
</dbReference>
<dbReference type="PANTHER" id="PTHR46796">
    <property type="entry name" value="HTH-TYPE TRANSCRIPTIONAL ACTIVATOR RHAS-RELATED"/>
    <property type="match status" value="1"/>
</dbReference>
<dbReference type="GO" id="GO:0043565">
    <property type="term" value="F:sequence-specific DNA binding"/>
    <property type="evidence" value="ECO:0007669"/>
    <property type="project" value="InterPro"/>
</dbReference>
<keyword evidence="2" id="KW-0238">DNA-binding</keyword>
<evidence type="ECO:0000256" key="1">
    <source>
        <dbReference type="ARBA" id="ARBA00023015"/>
    </source>
</evidence>
<dbReference type="Pfam" id="PF22200">
    <property type="entry name" value="ExsA_N"/>
    <property type="match status" value="1"/>
</dbReference>
<evidence type="ECO:0000256" key="2">
    <source>
        <dbReference type="ARBA" id="ARBA00023125"/>
    </source>
</evidence>
<dbReference type="Pfam" id="PF12833">
    <property type="entry name" value="HTH_18"/>
    <property type="match status" value="1"/>
</dbReference>
<accession>A0A413V9Z0</accession>
<sequence length="280" mass="32135">MAKFKINEGNVENFFCCTTIFDRICEGVVDEHMLGFVLSGELTLQTKEKKVNIRNGEAVFIRRNHLVTKLKQPAKNGQPFKGLFLRINVPFLKSISKQIVLPIHPLSDSLSNSLHFYLPQHPFLTGLFQSLDAYFTTGQLPSPTIIETKLKEAVLVLLELKPQLAGVLFDFEEPWKIDLREFMNRNYTCDLTLEQLAHYTGRSLSVFKRDFADTFEGETPARWIIRRRLEEAMILLKKGVPASSVYLKVGFKNLSHFSTAFKRQFGILPTQAKSIQNLYF</sequence>
<feature type="domain" description="HTH araC/xylS-type" evidence="4">
    <location>
        <begin position="177"/>
        <end position="275"/>
    </location>
</feature>
<dbReference type="InterPro" id="IPR009057">
    <property type="entry name" value="Homeodomain-like_sf"/>
</dbReference>
<proteinExistence type="predicted"/>
<dbReference type="GO" id="GO:0003700">
    <property type="term" value="F:DNA-binding transcription factor activity"/>
    <property type="evidence" value="ECO:0007669"/>
    <property type="project" value="InterPro"/>
</dbReference>
<protein>
    <submittedName>
        <fullName evidence="5">AraC family transcriptional regulator</fullName>
    </submittedName>
</protein>
<dbReference type="GeneID" id="69503498"/>
<gene>
    <name evidence="5" type="ORF">DW888_18840</name>
</gene>
<evidence type="ECO:0000256" key="3">
    <source>
        <dbReference type="ARBA" id="ARBA00023163"/>
    </source>
</evidence>
<dbReference type="RefSeq" id="WP_007487296.1">
    <property type="nucleotide sequence ID" value="NZ_CABJFV010000027.1"/>
</dbReference>
<dbReference type="Gene3D" id="1.10.10.60">
    <property type="entry name" value="Homeodomain-like"/>
    <property type="match status" value="1"/>
</dbReference>
<dbReference type="InterPro" id="IPR050204">
    <property type="entry name" value="AraC_XylS_family_regulators"/>
</dbReference>
<evidence type="ECO:0000313" key="6">
    <source>
        <dbReference type="Proteomes" id="UP000284379"/>
    </source>
</evidence>
<dbReference type="PROSITE" id="PS01124">
    <property type="entry name" value="HTH_ARAC_FAMILY_2"/>
    <property type="match status" value="1"/>
</dbReference>
<dbReference type="AlphaFoldDB" id="A0A413V9Z0"/>
<keyword evidence="3" id="KW-0804">Transcription</keyword>
<organism evidence="5 6">
    <name type="scientific">Bacteroides nordii</name>
    <dbReference type="NCBI Taxonomy" id="291645"/>
    <lineage>
        <taxon>Bacteria</taxon>
        <taxon>Pseudomonadati</taxon>
        <taxon>Bacteroidota</taxon>
        <taxon>Bacteroidia</taxon>
        <taxon>Bacteroidales</taxon>
        <taxon>Bacteroidaceae</taxon>
        <taxon>Bacteroides</taxon>
    </lineage>
</organism>
<dbReference type="InterPro" id="IPR054015">
    <property type="entry name" value="ExsA-like_N"/>
</dbReference>
<reference evidence="5 6" key="1">
    <citation type="submission" date="2018-08" db="EMBL/GenBank/DDBJ databases">
        <title>A genome reference for cultivated species of the human gut microbiota.</title>
        <authorList>
            <person name="Zou Y."/>
            <person name="Xue W."/>
            <person name="Luo G."/>
        </authorList>
    </citation>
    <scope>NUCLEOTIDE SEQUENCE [LARGE SCALE GENOMIC DNA]</scope>
    <source>
        <strain evidence="5 6">AM40-30BH</strain>
    </source>
</reference>
<evidence type="ECO:0000313" key="5">
    <source>
        <dbReference type="EMBL" id="RHB30385.1"/>
    </source>
</evidence>
<comment type="caution">
    <text evidence="5">The sequence shown here is derived from an EMBL/GenBank/DDBJ whole genome shotgun (WGS) entry which is preliminary data.</text>
</comment>
<name>A0A413V9Z0_9BACE</name>